<protein>
    <submittedName>
        <fullName evidence="1">Unnamed protein product</fullName>
    </submittedName>
</protein>
<comment type="caution">
    <text evidence="1">The sequence shown here is derived from an EMBL/GenBank/DDBJ whole genome shotgun (WGS) entry which is preliminary data.</text>
</comment>
<dbReference type="Proteomes" id="UP001165064">
    <property type="component" value="Unassembled WGS sequence"/>
</dbReference>
<reference evidence="1" key="1">
    <citation type="submission" date="2023-04" db="EMBL/GenBank/DDBJ databases">
        <title>Ambrosiozyma monospora NBRC 10751.</title>
        <authorList>
            <person name="Ichikawa N."/>
            <person name="Sato H."/>
            <person name="Tonouchi N."/>
        </authorList>
    </citation>
    <scope>NUCLEOTIDE SEQUENCE</scope>
    <source>
        <strain evidence="1">NBRC 10751</strain>
    </source>
</reference>
<evidence type="ECO:0000313" key="1">
    <source>
        <dbReference type="EMBL" id="GMF08193.1"/>
    </source>
</evidence>
<dbReference type="EMBL" id="BSXS01016765">
    <property type="protein sequence ID" value="GMF08193.1"/>
    <property type="molecule type" value="Genomic_DNA"/>
</dbReference>
<name>A0ACB5UC79_AMBMO</name>
<evidence type="ECO:0000313" key="2">
    <source>
        <dbReference type="Proteomes" id="UP001165064"/>
    </source>
</evidence>
<keyword evidence="2" id="KW-1185">Reference proteome</keyword>
<gene>
    <name evidence="1" type="ORF">Amon02_001318600</name>
</gene>
<proteinExistence type="predicted"/>
<accession>A0ACB5UC79</accession>
<organism evidence="1 2">
    <name type="scientific">Ambrosiozyma monospora</name>
    <name type="common">Yeast</name>
    <name type="synonym">Endomycopsis monosporus</name>
    <dbReference type="NCBI Taxonomy" id="43982"/>
    <lineage>
        <taxon>Eukaryota</taxon>
        <taxon>Fungi</taxon>
        <taxon>Dikarya</taxon>
        <taxon>Ascomycota</taxon>
        <taxon>Saccharomycotina</taxon>
        <taxon>Pichiomycetes</taxon>
        <taxon>Pichiales</taxon>
        <taxon>Pichiaceae</taxon>
        <taxon>Ambrosiozyma</taxon>
    </lineage>
</organism>
<sequence length="121" mass="13733">MNLTCHEFIVAAEKSHSPLILSEFVGSATVLKNGPIITNPYNIKQVAESIKIGLEMSEEEKLNRWQAMYNTVSKQDSLYWIKTCLVDIQNASEYNENIQSSDLETLTQDSFNEKFKALLSI</sequence>